<name>A0A9P6JM87_9AGAR</name>
<dbReference type="AlphaFoldDB" id="A0A9P6JM87"/>
<evidence type="ECO:0000313" key="2">
    <source>
        <dbReference type="EMBL" id="KAF9525618.1"/>
    </source>
</evidence>
<dbReference type="Proteomes" id="UP000807306">
    <property type="component" value="Unassembled WGS sequence"/>
</dbReference>
<sequence length="217" mass="23860">MTRSAARPSQQTKDTRYKGLGNCIGTAKQKAAKAKSSPLHPAQPLKAYQRIRDSFGDCEFPSVSQALKLARNRSKIISIYISGKIPRIGYMMLPVVRREGPAYSSSLTSTKVDNAKREEELRAQFVVTNLGAEARSVSCPICKETLQFEFLEDEEEWAIFTSKEVVEIASTTDKHSGSKVAGVKRKVDHDDSNLLEDGIDTPPFKKLAPSSAPIPSS</sequence>
<reference evidence="2" key="1">
    <citation type="submission" date="2020-11" db="EMBL/GenBank/DDBJ databases">
        <authorList>
            <consortium name="DOE Joint Genome Institute"/>
            <person name="Ahrendt S."/>
            <person name="Riley R."/>
            <person name="Andreopoulos W."/>
            <person name="Labutti K."/>
            <person name="Pangilinan J."/>
            <person name="Ruiz-Duenas F.J."/>
            <person name="Barrasa J.M."/>
            <person name="Sanchez-Garcia M."/>
            <person name="Camarero S."/>
            <person name="Miyauchi S."/>
            <person name="Serrano A."/>
            <person name="Linde D."/>
            <person name="Babiker R."/>
            <person name="Drula E."/>
            <person name="Ayuso-Fernandez I."/>
            <person name="Pacheco R."/>
            <person name="Padilla G."/>
            <person name="Ferreira P."/>
            <person name="Barriuso J."/>
            <person name="Kellner H."/>
            <person name="Castanera R."/>
            <person name="Alfaro M."/>
            <person name="Ramirez L."/>
            <person name="Pisabarro A.G."/>
            <person name="Kuo A."/>
            <person name="Tritt A."/>
            <person name="Lipzen A."/>
            <person name="He G."/>
            <person name="Yan M."/>
            <person name="Ng V."/>
            <person name="Cullen D."/>
            <person name="Martin F."/>
            <person name="Rosso M.-N."/>
            <person name="Henrissat B."/>
            <person name="Hibbett D."/>
            <person name="Martinez A.T."/>
            <person name="Grigoriev I.V."/>
        </authorList>
    </citation>
    <scope>NUCLEOTIDE SEQUENCE</scope>
    <source>
        <strain evidence="2">CBS 506.95</strain>
    </source>
</reference>
<evidence type="ECO:0000313" key="3">
    <source>
        <dbReference type="Proteomes" id="UP000807306"/>
    </source>
</evidence>
<feature type="compositionally biased region" description="Polar residues" evidence="1">
    <location>
        <begin position="1"/>
        <end position="12"/>
    </location>
</feature>
<dbReference type="OrthoDB" id="2129491at2759"/>
<evidence type="ECO:0000256" key="1">
    <source>
        <dbReference type="SAM" id="MobiDB-lite"/>
    </source>
</evidence>
<gene>
    <name evidence="2" type="ORF">CPB83DRAFT_838064</name>
</gene>
<proteinExistence type="predicted"/>
<comment type="caution">
    <text evidence="2">The sequence shown here is derived from an EMBL/GenBank/DDBJ whole genome shotgun (WGS) entry which is preliminary data.</text>
</comment>
<dbReference type="EMBL" id="MU157882">
    <property type="protein sequence ID" value="KAF9525618.1"/>
    <property type="molecule type" value="Genomic_DNA"/>
</dbReference>
<feature type="region of interest" description="Disordered" evidence="1">
    <location>
        <begin position="1"/>
        <end position="20"/>
    </location>
</feature>
<protein>
    <submittedName>
        <fullName evidence="2">Uncharacterized protein</fullName>
    </submittedName>
</protein>
<organism evidence="2 3">
    <name type="scientific">Crepidotus variabilis</name>
    <dbReference type="NCBI Taxonomy" id="179855"/>
    <lineage>
        <taxon>Eukaryota</taxon>
        <taxon>Fungi</taxon>
        <taxon>Dikarya</taxon>
        <taxon>Basidiomycota</taxon>
        <taxon>Agaricomycotina</taxon>
        <taxon>Agaricomycetes</taxon>
        <taxon>Agaricomycetidae</taxon>
        <taxon>Agaricales</taxon>
        <taxon>Agaricineae</taxon>
        <taxon>Crepidotaceae</taxon>
        <taxon>Crepidotus</taxon>
    </lineage>
</organism>
<keyword evidence="3" id="KW-1185">Reference proteome</keyword>
<feature type="region of interest" description="Disordered" evidence="1">
    <location>
        <begin position="175"/>
        <end position="217"/>
    </location>
</feature>
<accession>A0A9P6JM87</accession>